<dbReference type="Gene3D" id="1.10.287.1060">
    <property type="entry name" value="ESAT-6-like"/>
    <property type="match status" value="1"/>
</dbReference>
<evidence type="ECO:0000256" key="1">
    <source>
        <dbReference type="SAM" id="MobiDB-lite"/>
    </source>
</evidence>
<evidence type="ECO:0000313" key="3">
    <source>
        <dbReference type="EMBL" id="NYG38437.1"/>
    </source>
</evidence>
<protein>
    <recommendedName>
        <fullName evidence="5">WXG100 family type VII secretion target</fullName>
    </recommendedName>
</protein>
<evidence type="ECO:0000256" key="2">
    <source>
        <dbReference type="SAM" id="Phobius"/>
    </source>
</evidence>
<dbReference type="AlphaFoldDB" id="A0A852X7P6"/>
<keyword evidence="2" id="KW-0812">Transmembrane</keyword>
<feature type="region of interest" description="Disordered" evidence="1">
    <location>
        <begin position="303"/>
        <end position="382"/>
    </location>
</feature>
<sequence length="382" mass="40037">MTVEQGMDTDRARSVSDGLTAQGHALDTLAVQGSAMMQVLEGAWGGPDSEHFSTQWSAARPAIDRAAQSVTDMGRELLRQAEQQDLASARSEFGPTPPPMPKDGEPVPLPDVPTGPFPPFPPLPPMPDIFDTIKEIVGGVIDTLRSWWFGAGAWFAGLLSDIDDALKFLARSPIVRLIFKGLGRVTPILGLVLGLWDLGQSIYRFFTEGFTKDSVLQFFQGLTGTAAAVLGIAALFASGTIIGLPAAPVLLVLAGVLGAISIGIGIYRAFDDEIDAAVKGLAPYVWPIIKPYVFGDRELPIPTEPAPYPGPQMPEGPGMPAPYPGPQMPEGPGMPAPYPGPELPKGPGMPTPNGGGGRSPWPGMPSLPSIPGIGGLAPVGTR</sequence>
<comment type="caution">
    <text evidence="3">The sequence shown here is derived from an EMBL/GenBank/DDBJ whole genome shotgun (WGS) entry which is preliminary data.</text>
</comment>
<gene>
    <name evidence="3" type="ORF">BJY28_002906</name>
</gene>
<name>A0A852X7P6_9MICO</name>
<feature type="compositionally biased region" description="Gly residues" evidence="1">
    <location>
        <begin position="372"/>
        <end position="382"/>
    </location>
</feature>
<feature type="transmembrane region" description="Helical" evidence="2">
    <location>
        <begin position="216"/>
        <end position="237"/>
    </location>
</feature>
<proteinExistence type="predicted"/>
<keyword evidence="4" id="KW-1185">Reference proteome</keyword>
<organism evidence="3 4">
    <name type="scientific">Janibacter alkaliphilus</name>
    <dbReference type="NCBI Taxonomy" id="1069963"/>
    <lineage>
        <taxon>Bacteria</taxon>
        <taxon>Bacillati</taxon>
        <taxon>Actinomycetota</taxon>
        <taxon>Actinomycetes</taxon>
        <taxon>Micrococcales</taxon>
        <taxon>Intrasporangiaceae</taxon>
        <taxon>Janibacter</taxon>
    </lineage>
</organism>
<keyword evidence="2" id="KW-1133">Transmembrane helix</keyword>
<evidence type="ECO:0000313" key="4">
    <source>
        <dbReference type="Proteomes" id="UP000592181"/>
    </source>
</evidence>
<feature type="transmembrane region" description="Helical" evidence="2">
    <location>
        <begin position="177"/>
        <end position="196"/>
    </location>
</feature>
<feature type="compositionally biased region" description="Pro residues" evidence="1">
    <location>
        <begin position="95"/>
        <end position="112"/>
    </location>
</feature>
<dbReference type="Proteomes" id="UP000592181">
    <property type="component" value="Unassembled WGS sequence"/>
</dbReference>
<accession>A0A852X7P6</accession>
<feature type="transmembrane region" description="Helical" evidence="2">
    <location>
        <begin position="249"/>
        <end position="270"/>
    </location>
</feature>
<feature type="compositionally biased region" description="Pro residues" evidence="1">
    <location>
        <begin position="303"/>
        <end position="350"/>
    </location>
</feature>
<dbReference type="EMBL" id="JACBZX010000001">
    <property type="protein sequence ID" value="NYG38437.1"/>
    <property type="molecule type" value="Genomic_DNA"/>
</dbReference>
<keyword evidence="2" id="KW-0472">Membrane</keyword>
<evidence type="ECO:0008006" key="5">
    <source>
        <dbReference type="Google" id="ProtNLM"/>
    </source>
</evidence>
<dbReference type="RefSeq" id="WP_179463630.1">
    <property type="nucleotide sequence ID" value="NZ_JACBZX010000001.1"/>
</dbReference>
<reference evidence="3 4" key="1">
    <citation type="submission" date="2020-07" db="EMBL/GenBank/DDBJ databases">
        <title>Sequencing the genomes of 1000 actinobacteria strains.</title>
        <authorList>
            <person name="Klenk H.-P."/>
        </authorList>
    </citation>
    <scope>NUCLEOTIDE SEQUENCE [LARGE SCALE GENOMIC DNA]</scope>
    <source>
        <strain evidence="3 4">DSM 24723</strain>
    </source>
</reference>
<feature type="region of interest" description="Disordered" evidence="1">
    <location>
        <begin position="84"/>
        <end position="112"/>
    </location>
</feature>